<accession>A0A397JNP4</accession>
<dbReference type="SUPFAM" id="SSF57716">
    <property type="entry name" value="Glucocorticoid receptor-like (DNA-binding domain)"/>
    <property type="match status" value="1"/>
</dbReference>
<comment type="caution">
    <text evidence="3">The sequence shown here is derived from an EMBL/GenBank/DDBJ whole genome shotgun (WGS) entry which is preliminary data.</text>
</comment>
<dbReference type="GO" id="GO:0008270">
    <property type="term" value="F:zinc ion binding"/>
    <property type="evidence" value="ECO:0007669"/>
    <property type="project" value="UniProtKB-KW"/>
</dbReference>
<dbReference type="EMBL" id="PQFF01000011">
    <property type="protein sequence ID" value="RHZ89531.1"/>
    <property type="molecule type" value="Genomic_DNA"/>
</dbReference>
<dbReference type="AlphaFoldDB" id="A0A397JNP4"/>
<dbReference type="Gene3D" id="3.30.50.10">
    <property type="entry name" value="Erythroid Transcription Factor GATA-1, subunit A"/>
    <property type="match status" value="1"/>
</dbReference>
<gene>
    <name evidence="3" type="ORF">Glove_13g146</name>
</gene>
<evidence type="ECO:0000313" key="3">
    <source>
        <dbReference type="EMBL" id="RHZ89531.1"/>
    </source>
</evidence>
<organism evidence="3 4">
    <name type="scientific">Diversispora epigaea</name>
    <dbReference type="NCBI Taxonomy" id="1348612"/>
    <lineage>
        <taxon>Eukaryota</taxon>
        <taxon>Fungi</taxon>
        <taxon>Fungi incertae sedis</taxon>
        <taxon>Mucoromycota</taxon>
        <taxon>Glomeromycotina</taxon>
        <taxon>Glomeromycetes</taxon>
        <taxon>Diversisporales</taxon>
        <taxon>Diversisporaceae</taxon>
        <taxon>Diversispora</taxon>
    </lineage>
</organism>
<reference evidence="3 4" key="1">
    <citation type="submission" date="2018-08" db="EMBL/GenBank/DDBJ databases">
        <title>Genome and evolution of the arbuscular mycorrhizal fungus Diversispora epigaea (formerly Glomus versiforme) and its bacterial endosymbionts.</title>
        <authorList>
            <person name="Sun X."/>
            <person name="Fei Z."/>
            <person name="Harrison M."/>
        </authorList>
    </citation>
    <scope>NUCLEOTIDE SEQUENCE [LARGE SCALE GENOMIC DNA]</scope>
    <source>
        <strain evidence="3 4">IT104</strain>
    </source>
</reference>
<feature type="domain" description="GATA-type" evidence="2">
    <location>
        <begin position="62"/>
        <end position="82"/>
    </location>
</feature>
<evidence type="ECO:0000259" key="2">
    <source>
        <dbReference type="PROSITE" id="PS50114"/>
    </source>
</evidence>
<evidence type="ECO:0000256" key="1">
    <source>
        <dbReference type="PROSITE-ProRule" id="PRU00094"/>
    </source>
</evidence>
<dbReference type="GO" id="GO:0006355">
    <property type="term" value="P:regulation of DNA-templated transcription"/>
    <property type="evidence" value="ECO:0007669"/>
    <property type="project" value="InterPro"/>
</dbReference>
<keyword evidence="4" id="KW-1185">Reference proteome</keyword>
<dbReference type="InterPro" id="IPR013088">
    <property type="entry name" value="Znf_NHR/GATA"/>
</dbReference>
<keyword evidence="1" id="KW-0862">Zinc</keyword>
<dbReference type="STRING" id="1348612.A0A397JNP4"/>
<protein>
    <recommendedName>
        <fullName evidence="2">GATA-type domain-containing protein</fullName>
    </recommendedName>
</protein>
<keyword evidence="1" id="KW-0479">Metal-binding</keyword>
<name>A0A397JNP4_9GLOM</name>
<dbReference type="SMART" id="SM00401">
    <property type="entry name" value="ZnF_GATA"/>
    <property type="match status" value="1"/>
</dbReference>
<keyword evidence="1" id="KW-0863">Zinc-finger</keyword>
<dbReference type="Pfam" id="PF00320">
    <property type="entry name" value="GATA"/>
    <property type="match status" value="1"/>
</dbReference>
<dbReference type="GO" id="GO:0043565">
    <property type="term" value="F:sequence-specific DNA binding"/>
    <property type="evidence" value="ECO:0007669"/>
    <property type="project" value="InterPro"/>
</dbReference>
<proteinExistence type="predicted"/>
<dbReference type="OrthoDB" id="515401at2759"/>
<dbReference type="PROSITE" id="PS50114">
    <property type="entry name" value="GATA_ZN_FINGER_2"/>
    <property type="match status" value="1"/>
</dbReference>
<sequence length="112" mass="13106">MFESRKRRKKETGKRMGNNGTCDLIILILQQPQKRKHRRKTKTTIGSPITNNSNEKFYIYHCSNCGARETPGWRRDNQREALLWNICIFFFKSKKMSKTNRVGSGVEIGLIN</sequence>
<dbReference type="Proteomes" id="UP000266861">
    <property type="component" value="Unassembled WGS sequence"/>
</dbReference>
<evidence type="ECO:0000313" key="4">
    <source>
        <dbReference type="Proteomes" id="UP000266861"/>
    </source>
</evidence>
<dbReference type="InterPro" id="IPR000679">
    <property type="entry name" value="Znf_GATA"/>
</dbReference>